<gene>
    <name evidence="2" type="ORF">MGWOODY_Hyp483</name>
</gene>
<dbReference type="InterPro" id="IPR000182">
    <property type="entry name" value="GNAT_dom"/>
</dbReference>
<keyword evidence="2" id="KW-0808">Transferase</keyword>
<accession>A0A160U443</accession>
<dbReference type="EMBL" id="CZQD01000039">
    <property type="protein sequence ID" value="CUS57319.1"/>
    <property type="molecule type" value="Genomic_DNA"/>
</dbReference>
<dbReference type="CDD" id="cd04301">
    <property type="entry name" value="NAT_SF"/>
    <property type="match status" value="1"/>
</dbReference>
<protein>
    <submittedName>
        <fullName evidence="2">Acetyltransferase, GNAT family</fullName>
    </submittedName>
</protein>
<dbReference type="InterPro" id="IPR016181">
    <property type="entry name" value="Acyl_CoA_acyltransferase"/>
</dbReference>
<dbReference type="InterPro" id="IPR052523">
    <property type="entry name" value="Trichothecene_AcTrans"/>
</dbReference>
<dbReference type="Pfam" id="PF13508">
    <property type="entry name" value="Acetyltransf_7"/>
    <property type="match status" value="1"/>
</dbReference>
<evidence type="ECO:0000259" key="1">
    <source>
        <dbReference type="PROSITE" id="PS51186"/>
    </source>
</evidence>
<dbReference type="PROSITE" id="PS51186">
    <property type="entry name" value="GNAT"/>
    <property type="match status" value="1"/>
</dbReference>
<proteinExistence type="predicted"/>
<organism evidence="2">
    <name type="scientific">hydrothermal vent metagenome</name>
    <dbReference type="NCBI Taxonomy" id="652676"/>
    <lineage>
        <taxon>unclassified sequences</taxon>
        <taxon>metagenomes</taxon>
        <taxon>ecological metagenomes</taxon>
    </lineage>
</organism>
<evidence type="ECO:0000313" key="2">
    <source>
        <dbReference type="EMBL" id="CUS57319.1"/>
    </source>
</evidence>
<feature type="domain" description="N-acetyltransferase" evidence="1">
    <location>
        <begin position="117"/>
        <end position="198"/>
    </location>
</feature>
<dbReference type="AlphaFoldDB" id="A0A160U443"/>
<dbReference type="Gene3D" id="3.40.630.30">
    <property type="match status" value="1"/>
</dbReference>
<dbReference type="GO" id="GO:0016747">
    <property type="term" value="F:acyltransferase activity, transferring groups other than amino-acyl groups"/>
    <property type="evidence" value="ECO:0007669"/>
    <property type="project" value="InterPro"/>
</dbReference>
<dbReference type="PANTHER" id="PTHR42791">
    <property type="entry name" value="GNAT FAMILY ACETYLTRANSFERASE"/>
    <property type="match status" value="1"/>
</dbReference>
<name>A0A160U443_9ZZZZ</name>
<dbReference type="PANTHER" id="PTHR42791:SF1">
    <property type="entry name" value="N-ACETYLTRANSFERASE DOMAIN-CONTAINING PROTEIN"/>
    <property type="match status" value="1"/>
</dbReference>
<dbReference type="SUPFAM" id="SSF55729">
    <property type="entry name" value="Acyl-CoA N-acyltransferases (Nat)"/>
    <property type="match status" value="1"/>
</dbReference>
<reference evidence="2" key="1">
    <citation type="submission" date="2015-10" db="EMBL/GenBank/DDBJ databases">
        <authorList>
            <person name="Gilbert D.G."/>
        </authorList>
    </citation>
    <scope>NUCLEOTIDE SEQUENCE</scope>
</reference>
<sequence>MLKLDLPPQVTTASPADWRQIGDITAEAFSEDPINRWIFGTDAAIRATFRQLARDMYLPEGICHQIGDDAATMWALSETRHGLTSLQTFRLVLSLLSKGSKGTVKRALKAGEIMQKYHPTERHLYLFTIGTRKAARGKGLGKTILRPMLDAADRAGLPCYLENSNPANSGFYISHGFERMKLFEVGEGSPQMEAMWRDPLVQ</sequence>